<organism evidence="2 3">
    <name type="scientific">Actinomyces ruminis</name>
    <dbReference type="NCBI Taxonomy" id="1937003"/>
    <lineage>
        <taxon>Bacteria</taxon>
        <taxon>Bacillati</taxon>
        <taxon>Actinomycetota</taxon>
        <taxon>Actinomycetes</taxon>
        <taxon>Actinomycetales</taxon>
        <taxon>Actinomycetaceae</taxon>
        <taxon>Actinomyces</taxon>
    </lineage>
</organism>
<evidence type="ECO:0000313" key="3">
    <source>
        <dbReference type="Proteomes" id="UP000194577"/>
    </source>
</evidence>
<accession>A0ABX4MBZ5</accession>
<feature type="compositionally biased region" description="Basic residues" evidence="1">
    <location>
        <begin position="78"/>
        <end position="93"/>
    </location>
</feature>
<dbReference type="EMBL" id="MTPX02000035">
    <property type="protein sequence ID" value="PHP52992.1"/>
    <property type="molecule type" value="Genomic_DNA"/>
</dbReference>
<reference evidence="2 3" key="1">
    <citation type="submission" date="2017-10" db="EMBL/GenBank/DDBJ databases">
        <title>Draft genome sequence of cellulolytic Actinomyces sp CtC72 isolated from cattle rumen fluid.</title>
        <authorList>
            <person name="Joshi A.J."/>
            <person name="Vasudevan G."/>
            <person name="Lanjekar V.B."/>
            <person name="Hivarkar S."/>
            <person name="Engineer A."/>
            <person name="Pore S.D."/>
            <person name="Dhakephalkar P.K."/>
            <person name="Dagar S."/>
        </authorList>
    </citation>
    <scope>NUCLEOTIDE SEQUENCE [LARGE SCALE GENOMIC DNA]</scope>
    <source>
        <strain evidence="3">CtC72</strain>
    </source>
</reference>
<proteinExistence type="predicted"/>
<feature type="region of interest" description="Disordered" evidence="1">
    <location>
        <begin position="68"/>
        <end position="99"/>
    </location>
</feature>
<comment type="caution">
    <text evidence="2">The sequence shown here is derived from an EMBL/GenBank/DDBJ whole genome shotgun (WGS) entry which is preliminary data.</text>
</comment>
<dbReference type="Proteomes" id="UP000194577">
    <property type="component" value="Unassembled WGS sequence"/>
</dbReference>
<protein>
    <submittedName>
        <fullName evidence="2">Uncharacterized protein</fullName>
    </submittedName>
</protein>
<keyword evidence="3" id="KW-1185">Reference proteome</keyword>
<sequence length="99" mass="10877">MPATQRGTHLQEQQIDCLGAQLDALIDWGVDLGRVIAIPRFREVADRLRSLAAQRGILSGGTIHTAQGREADAVPLSRRPRRRHRVAAGRRAVHVSEVA</sequence>
<evidence type="ECO:0000256" key="1">
    <source>
        <dbReference type="SAM" id="MobiDB-lite"/>
    </source>
</evidence>
<name>A0ABX4MBZ5_9ACTO</name>
<gene>
    <name evidence="2" type="ORF">BW737_005630</name>
</gene>
<evidence type="ECO:0000313" key="2">
    <source>
        <dbReference type="EMBL" id="PHP52992.1"/>
    </source>
</evidence>